<dbReference type="PANTHER" id="PTHR33990:SF1">
    <property type="entry name" value="PROTEIN YJDN"/>
    <property type="match status" value="1"/>
</dbReference>
<gene>
    <name evidence="2" type="ORF">F4Y42_18795</name>
</gene>
<dbReference type="AlphaFoldDB" id="A0A6B0Z0T7"/>
<dbReference type="InterPro" id="IPR028973">
    <property type="entry name" value="PhnB-like"/>
</dbReference>
<dbReference type="PANTHER" id="PTHR33990">
    <property type="entry name" value="PROTEIN YJDN-RELATED"/>
    <property type="match status" value="1"/>
</dbReference>
<dbReference type="Pfam" id="PF06983">
    <property type="entry name" value="3-dmu-9_3-mt"/>
    <property type="match status" value="1"/>
</dbReference>
<sequence length="140" mass="15615">MTLSIYLNFDGNCRDAFEFYRSVFGGDYIHISTFAEGPDDMPVSDEDKDRIMHVSLPIGDSVLMGSDTSPTFSPPHQQGNNFSVSCHPTSREETERLFTAISAGGAVTMPLDDMFWGSYFGACVDKFGIPWQFNFDTLNE</sequence>
<protein>
    <submittedName>
        <fullName evidence="2">VOC family protein</fullName>
    </submittedName>
</protein>
<evidence type="ECO:0000313" key="2">
    <source>
        <dbReference type="EMBL" id="MXY95492.1"/>
    </source>
</evidence>
<feature type="domain" description="PhnB-like" evidence="1">
    <location>
        <begin position="4"/>
        <end position="132"/>
    </location>
</feature>
<accession>A0A6B0Z0T7</accession>
<reference evidence="2" key="1">
    <citation type="submission" date="2019-09" db="EMBL/GenBank/DDBJ databases">
        <title>Characterisation of the sponge microbiome using genome-centric metagenomics.</title>
        <authorList>
            <person name="Engelberts J.P."/>
            <person name="Robbins S.J."/>
            <person name="De Goeij J.M."/>
            <person name="Aranda M."/>
            <person name="Bell S.C."/>
            <person name="Webster N.S."/>
        </authorList>
    </citation>
    <scope>NUCLEOTIDE SEQUENCE</scope>
    <source>
        <strain evidence="2">SB0664_bin_27</strain>
    </source>
</reference>
<name>A0A6B0Z0T7_9CHLR</name>
<organism evidence="2">
    <name type="scientific">Caldilineaceae bacterium SB0664_bin_27</name>
    <dbReference type="NCBI Taxonomy" id="2605260"/>
    <lineage>
        <taxon>Bacteria</taxon>
        <taxon>Bacillati</taxon>
        <taxon>Chloroflexota</taxon>
        <taxon>Caldilineae</taxon>
        <taxon>Caldilineales</taxon>
        <taxon>Caldilineaceae</taxon>
    </lineage>
</organism>
<dbReference type="Gene3D" id="3.10.180.10">
    <property type="entry name" value="2,3-Dihydroxybiphenyl 1,2-Dioxygenase, domain 1"/>
    <property type="match status" value="1"/>
</dbReference>
<dbReference type="EMBL" id="VXRG01000157">
    <property type="protein sequence ID" value="MXY95492.1"/>
    <property type="molecule type" value="Genomic_DNA"/>
</dbReference>
<dbReference type="SUPFAM" id="SSF54593">
    <property type="entry name" value="Glyoxalase/Bleomycin resistance protein/Dihydroxybiphenyl dioxygenase"/>
    <property type="match status" value="1"/>
</dbReference>
<dbReference type="CDD" id="cd06588">
    <property type="entry name" value="PhnB_like"/>
    <property type="match status" value="1"/>
</dbReference>
<evidence type="ECO:0000259" key="1">
    <source>
        <dbReference type="Pfam" id="PF06983"/>
    </source>
</evidence>
<proteinExistence type="predicted"/>
<comment type="caution">
    <text evidence="2">The sequence shown here is derived from an EMBL/GenBank/DDBJ whole genome shotgun (WGS) entry which is preliminary data.</text>
</comment>
<dbReference type="InterPro" id="IPR029068">
    <property type="entry name" value="Glyas_Bleomycin-R_OHBP_Dase"/>
</dbReference>